<evidence type="ECO:0000259" key="3">
    <source>
        <dbReference type="PROSITE" id="PS50110"/>
    </source>
</evidence>
<dbReference type="Pfam" id="PF00072">
    <property type="entry name" value="Response_reg"/>
    <property type="match status" value="1"/>
</dbReference>
<dbReference type="GO" id="GO:0000160">
    <property type="term" value="P:phosphorelay signal transduction system"/>
    <property type="evidence" value="ECO:0007669"/>
    <property type="project" value="InterPro"/>
</dbReference>
<reference evidence="4 5" key="1">
    <citation type="submission" date="2011-03" db="EMBL/GenBank/DDBJ databases">
        <title>The Genome Sequence of Gemella haemolysans M341.</title>
        <authorList>
            <consortium name="The Broad Institute Genome Sequencing Platform"/>
            <consortium name="The Broad Institute Genome Sequencing Center for Infectious Disease"/>
            <person name="Earl A."/>
            <person name="Ward D."/>
            <person name="Feldgarden M."/>
            <person name="Gevers D."/>
            <person name="Sibley C.D."/>
            <person name="Field T.R."/>
            <person name="Grinwis M."/>
            <person name="Eshaghurshan C.S."/>
            <person name="Surette M.G."/>
            <person name="Young S.K."/>
            <person name="Zeng Q."/>
            <person name="Gargeya S."/>
            <person name="Fitzgerald M."/>
            <person name="Haas B."/>
            <person name="Abouelleil A."/>
            <person name="Alvarado L."/>
            <person name="Arachchi H.M."/>
            <person name="Berlin A."/>
            <person name="Brown A."/>
            <person name="Chapman S.B."/>
            <person name="Chen Z."/>
            <person name="Dunbar C."/>
            <person name="Freedman E."/>
            <person name="Gearin G."/>
            <person name="Gellesch M."/>
            <person name="Goldberg J."/>
            <person name="Griggs A."/>
            <person name="Gujja S."/>
            <person name="Heilman E.R."/>
            <person name="Heiman D."/>
            <person name="Howarth C."/>
            <person name="Larson L."/>
            <person name="Lui A."/>
            <person name="MacDonald P.J.P."/>
            <person name="Mehta T."/>
            <person name="Montmayeur A."/>
            <person name="Murphy C."/>
            <person name="Neiman D."/>
            <person name="Pearson M."/>
            <person name="Priest M."/>
            <person name="Roberts A."/>
            <person name="Saif S."/>
            <person name="Shea T."/>
            <person name="Shenoy N."/>
            <person name="Sisk P."/>
            <person name="Stolte C."/>
            <person name="Sykes S."/>
            <person name="White J."/>
            <person name="Yandava C."/>
            <person name="Wortman J."/>
            <person name="Nusbaum C."/>
            <person name="Birren B."/>
        </authorList>
    </citation>
    <scope>NUCLEOTIDE SEQUENCE [LARGE SCALE GENOMIC DNA]</scope>
    <source>
        <strain evidence="4 5">M341</strain>
    </source>
</reference>
<accession>A0AA87DRA6</accession>
<dbReference type="PANTHER" id="PTHR44591:SF3">
    <property type="entry name" value="RESPONSE REGULATORY DOMAIN-CONTAINING PROTEIN"/>
    <property type="match status" value="1"/>
</dbReference>
<dbReference type="SMART" id="SM00448">
    <property type="entry name" value="REC"/>
    <property type="match status" value="1"/>
</dbReference>
<comment type="caution">
    <text evidence="4">The sequence shown here is derived from an EMBL/GenBank/DDBJ whole genome shotgun (WGS) entry which is preliminary data.</text>
</comment>
<keyword evidence="1 2" id="KW-0597">Phosphoprotein</keyword>
<gene>
    <name evidence="4" type="ORF">HMPREF0428_01296</name>
</gene>
<evidence type="ECO:0000313" key="4">
    <source>
        <dbReference type="EMBL" id="EGF87857.1"/>
    </source>
</evidence>
<evidence type="ECO:0000256" key="1">
    <source>
        <dbReference type="ARBA" id="ARBA00022553"/>
    </source>
</evidence>
<dbReference type="InterPro" id="IPR011006">
    <property type="entry name" value="CheY-like_superfamily"/>
</dbReference>
<name>A0AA87DRA6_9BACL</name>
<dbReference type="PANTHER" id="PTHR44591">
    <property type="entry name" value="STRESS RESPONSE REGULATOR PROTEIN 1"/>
    <property type="match status" value="1"/>
</dbReference>
<evidence type="ECO:0000313" key="5">
    <source>
        <dbReference type="Proteomes" id="UP000004773"/>
    </source>
</evidence>
<protein>
    <recommendedName>
        <fullName evidence="3">Response regulatory domain-containing protein</fullName>
    </recommendedName>
</protein>
<organism evidence="4 5">
    <name type="scientific">Gemella haemolysans M341</name>
    <dbReference type="NCBI Taxonomy" id="562981"/>
    <lineage>
        <taxon>Bacteria</taxon>
        <taxon>Bacillati</taxon>
        <taxon>Bacillota</taxon>
        <taxon>Bacilli</taxon>
        <taxon>Bacillales</taxon>
        <taxon>Gemellaceae</taxon>
        <taxon>Gemella</taxon>
    </lineage>
</organism>
<evidence type="ECO:0000256" key="2">
    <source>
        <dbReference type="PROSITE-ProRule" id="PRU00169"/>
    </source>
</evidence>
<feature type="domain" description="Response regulatory" evidence="3">
    <location>
        <begin position="3"/>
        <end position="118"/>
    </location>
</feature>
<proteinExistence type="predicted"/>
<sequence length="129" mass="14511">MKTVLIVDDSSYYRSRGAEVVSRAGYEYYFAENGEQAVRMYRRIKPDFVTMDICMPIMDGLEATKEICTKFPGAKVLICSSVGHVPVYKRQAFANGACGVLPKEYDLDDLEFAISEIEIMNEEGVTQKS</sequence>
<dbReference type="PROSITE" id="PS50110">
    <property type="entry name" value="RESPONSE_REGULATORY"/>
    <property type="match status" value="1"/>
</dbReference>
<dbReference type="RefSeq" id="WP_003147425.1">
    <property type="nucleotide sequence ID" value="NZ_GL883584.1"/>
</dbReference>
<dbReference type="EMBL" id="ACRO01000022">
    <property type="protein sequence ID" value="EGF87857.1"/>
    <property type="molecule type" value="Genomic_DNA"/>
</dbReference>
<dbReference type="Proteomes" id="UP000004773">
    <property type="component" value="Unassembled WGS sequence"/>
</dbReference>
<dbReference type="AlphaFoldDB" id="A0AA87DRA6"/>
<feature type="modified residue" description="4-aspartylphosphate" evidence="2">
    <location>
        <position position="52"/>
    </location>
</feature>
<dbReference type="SUPFAM" id="SSF52172">
    <property type="entry name" value="CheY-like"/>
    <property type="match status" value="1"/>
</dbReference>
<dbReference type="InterPro" id="IPR001789">
    <property type="entry name" value="Sig_transdc_resp-reg_receiver"/>
</dbReference>
<dbReference type="Gene3D" id="3.40.50.2300">
    <property type="match status" value="1"/>
</dbReference>
<dbReference type="InterPro" id="IPR050595">
    <property type="entry name" value="Bact_response_regulator"/>
</dbReference>